<keyword evidence="2" id="KW-1185">Reference proteome</keyword>
<dbReference type="Proteomes" id="UP000183015">
    <property type="component" value="Unassembled WGS sequence"/>
</dbReference>
<protein>
    <submittedName>
        <fullName evidence="1">Uncharacterized protein</fullName>
    </submittedName>
</protein>
<name>A0A1H7JK43_STRJI</name>
<dbReference type="EMBL" id="FOAZ01000003">
    <property type="protein sequence ID" value="SEK74951.1"/>
    <property type="molecule type" value="Genomic_DNA"/>
</dbReference>
<gene>
    <name evidence="1" type="ORF">SAMN05414137_103334</name>
</gene>
<evidence type="ECO:0000313" key="1">
    <source>
        <dbReference type="EMBL" id="SEK74951.1"/>
    </source>
</evidence>
<accession>A0A1H7JK43</accession>
<dbReference type="AlphaFoldDB" id="A0A1H7JK43"/>
<evidence type="ECO:0000313" key="2">
    <source>
        <dbReference type="Proteomes" id="UP000183015"/>
    </source>
</evidence>
<reference evidence="2" key="1">
    <citation type="submission" date="2016-10" db="EMBL/GenBank/DDBJ databases">
        <authorList>
            <person name="Varghese N."/>
        </authorList>
    </citation>
    <scope>NUCLEOTIDE SEQUENCE [LARGE SCALE GENOMIC DNA]</scope>
    <source>
        <strain evidence="2">DSM 45096 / BCRC 16803 / CGMCC 4.1857 / CIP 109030 / JCM 12277 / KCTC 19219 / NBRC 100920 / 33214</strain>
    </source>
</reference>
<sequence>MSRRIRVVIVSAILAAAAVAGVGAQDLGWTAVKSSTVADLGWTAAHGQALADLGWTRTPVAP</sequence>
<organism evidence="1 2">
    <name type="scientific">Streptacidiphilus jiangxiensis</name>
    <dbReference type="NCBI Taxonomy" id="235985"/>
    <lineage>
        <taxon>Bacteria</taxon>
        <taxon>Bacillati</taxon>
        <taxon>Actinomycetota</taxon>
        <taxon>Actinomycetes</taxon>
        <taxon>Kitasatosporales</taxon>
        <taxon>Streptomycetaceae</taxon>
        <taxon>Streptacidiphilus</taxon>
    </lineage>
</organism>
<dbReference type="RefSeq" id="WP_042454669.1">
    <property type="nucleotide sequence ID" value="NZ_BBPN01000034.1"/>
</dbReference>
<proteinExistence type="predicted"/>